<evidence type="ECO:0000313" key="2">
    <source>
        <dbReference type="Proteomes" id="UP001652622"/>
    </source>
</evidence>
<keyword evidence="2" id="KW-1185">Reference proteome</keyword>
<dbReference type="RefSeq" id="XP_060544211.1">
    <property type="nucleotide sequence ID" value="XM_060688228.1"/>
</dbReference>
<dbReference type="Proteomes" id="UP001652622">
    <property type="component" value="Unplaced"/>
</dbReference>
<name>A0ABM3Z768_PANGU</name>
<protein>
    <submittedName>
        <fullName evidence="3">Uncharacterized protein LOC132710852</fullName>
    </submittedName>
</protein>
<reference evidence="3" key="1">
    <citation type="submission" date="2025-08" db="UniProtKB">
        <authorList>
            <consortium name="RefSeq"/>
        </authorList>
    </citation>
    <scope>IDENTIFICATION</scope>
    <source>
        <tissue evidence="3">Blood</tissue>
    </source>
</reference>
<feature type="region of interest" description="Disordered" evidence="1">
    <location>
        <begin position="97"/>
        <end position="142"/>
    </location>
</feature>
<dbReference type="GeneID" id="132710852"/>
<evidence type="ECO:0000313" key="3">
    <source>
        <dbReference type="RefSeq" id="XP_060544211.1"/>
    </source>
</evidence>
<sequence>MKANKMELNPNETDLVDGYVGIRGHIHESEMCASPTCAEYQDITTSQGLPSVRRRRRWLRRPSAWSEAGKDWEDEPLLRSAPAWQAGRTCGCARAAYSPERASEQTRGRNARTRPRRGGGGAPKRPRAAAPAAASQPVPRHKLAQRRIRLPEQPLALLWMYQFGGPSTSLSTPRGIYASCKVRIPPGSPKSPIPPVSEVQVSKDSFTFPSDNFLSLGVSTTFQLPEGVIAALSSYALRSSAKGSPSLFTPSQK</sequence>
<proteinExistence type="predicted"/>
<organism evidence="2 3">
    <name type="scientific">Pantherophis guttatus</name>
    <name type="common">Corn snake</name>
    <name type="synonym">Elaphe guttata</name>
    <dbReference type="NCBI Taxonomy" id="94885"/>
    <lineage>
        <taxon>Eukaryota</taxon>
        <taxon>Metazoa</taxon>
        <taxon>Chordata</taxon>
        <taxon>Craniata</taxon>
        <taxon>Vertebrata</taxon>
        <taxon>Euteleostomi</taxon>
        <taxon>Lepidosauria</taxon>
        <taxon>Squamata</taxon>
        <taxon>Bifurcata</taxon>
        <taxon>Unidentata</taxon>
        <taxon>Episquamata</taxon>
        <taxon>Toxicofera</taxon>
        <taxon>Serpentes</taxon>
        <taxon>Colubroidea</taxon>
        <taxon>Colubridae</taxon>
        <taxon>Colubrinae</taxon>
        <taxon>Pantherophis</taxon>
    </lineage>
</organism>
<gene>
    <name evidence="3" type="primary">LOC132710852</name>
</gene>
<accession>A0ABM3Z768</accession>
<evidence type="ECO:0000256" key="1">
    <source>
        <dbReference type="SAM" id="MobiDB-lite"/>
    </source>
</evidence>